<dbReference type="InterPro" id="IPR002182">
    <property type="entry name" value="NB-ARC"/>
</dbReference>
<accession>A0A0E0SR03</accession>
<dbReference type="PANTHER" id="PTHR35205:SF1">
    <property type="entry name" value="ZU5 DOMAIN-CONTAINING PROTEIN"/>
    <property type="match status" value="1"/>
</dbReference>
<sequence length="983" mass="111390">MGNQDNQKLWLQAVAKYKENLSTEDRALFAKQTPQDIEKIITALSQPPPSKPGKQQTTKAALSPETIANIKNMIQLLSTFTLWLPEVSTTIWISVHFLNERKNVNSETLRIFDQTVQCISSSVPHFGTYHEVFAEMDDVESVIVEFYSRVITFLLAALDQTKQSSRWTHKLGIEAAPVALSRAGAAIQDQKHVVEKQIETANMIVQNKRHTEIREILQDLRIQKQPASRSPTPCHVIPYSANPLFHGRKETLDKLKTHLIVSRQKRASFAISGLGGVGKTQIALKFTYDNLDRYPIVLWMQADNKQKLAESYANAAKRLHIEPEDSQKDADAISTVLKTWLSESDVEWLLVFDNADDLNVLKPFWPPGNRGAIIITSRNPAATRVAESGILISPLTSLEGETLFITLLTSRGSNIHSSDTHNKEKISEIIKELGYLPLAIVQVSSFILDCDCTLEEFQELYHSSHQANKGISDMETTSPNLFYEYSLATVWRVSIVMLGKNALKLLRLMSYFDPDGVPESLFWDAGKKSNVKDLAFLQPGFTYHTAAQELISRSLITKAEYGAVAGQAGTKARSLTVHRLVQETVFHQLTEEEQADLLDDALTMLLTVWPMNKENPFRMNAFWPLCSLYLPHVLALEARCRDASYLDPPSGFVQLFFHASWYLFERRLSEFAFPLLETARSICARNGDTDPWFPKLMTAYGCVCLEADRLEESADWFSKVVKIYRANYEREQDEASQTEGEHTWLLAISLSDWGCACTGMGQYDRAEELFKEGLSAMKGVRDKNTYKEWSVHISHNLSRLYTHMGVPEESIKLQFEYGDEFADGLIVENTQRGALFLYGIGNSYLGLALKDNTESARNRDRGFEFHRRALRIRQQVCGEQFVTAISLHKIGVLLYQTGDFEGACEALEHAIGIFKQSFMATREKARSLFYMSLVKEKMGEDDEAKTLLDDAWKYMTEATGMKRDANNEKDTGLFDNVVLYVYY</sequence>
<protein>
    <submittedName>
        <fullName evidence="3">Chromosome 3, complete genome</fullName>
    </submittedName>
</protein>
<dbReference type="EMBL" id="HG970334">
    <property type="protein sequence ID" value="CEF88866.1"/>
    <property type="molecule type" value="Genomic_DNA"/>
</dbReference>
<keyword evidence="5" id="KW-1185">Reference proteome</keyword>
<evidence type="ECO:0000259" key="1">
    <source>
        <dbReference type="Pfam" id="PF00931"/>
    </source>
</evidence>
<dbReference type="STRING" id="229533.A0A0E0SR03"/>
<dbReference type="EnsemblFungi" id="CEF88866">
    <property type="protein sequence ID" value="CEF88866"/>
    <property type="gene ID" value="FGRRES_16417"/>
</dbReference>
<feature type="domain" description="NB-ARC" evidence="1">
    <location>
        <begin position="249"/>
        <end position="383"/>
    </location>
</feature>
<dbReference type="PANTHER" id="PTHR35205">
    <property type="entry name" value="NB-ARC AND TPR DOMAIN PROTEIN"/>
    <property type="match status" value="1"/>
</dbReference>
<dbReference type="InterPro" id="IPR019734">
    <property type="entry name" value="TPR_rpt"/>
</dbReference>
<dbReference type="Proteomes" id="UP000070720">
    <property type="component" value="Chromosome 3"/>
</dbReference>
<dbReference type="InParanoid" id="A0A0E0SR03"/>
<dbReference type="InterPro" id="IPR056681">
    <property type="entry name" value="DUF7779"/>
</dbReference>
<dbReference type="Gene3D" id="3.40.50.300">
    <property type="entry name" value="P-loop containing nucleotide triphosphate hydrolases"/>
    <property type="match status" value="1"/>
</dbReference>
<dbReference type="SUPFAM" id="SSF48452">
    <property type="entry name" value="TPR-like"/>
    <property type="match status" value="2"/>
</dbReference>
<dbReference type="GO" id="GO:0043531">
    <property type="term" value="F:ADP binding"/>
    <property type="evidence" value="ECO:0007669"/>
    <property type="project" value="InterPro"/>
</dbReference>
<organism evidence="4">
    <name type="scientific">Gibberella zeae (strain ATCC MYA-4620 / CBS 123657 / FGSC 9075 / NRRL 31084 / PH-1)</name>
    <name type="common">Wheat head blight fungus</name>
    <name type="synonym">Fusarium graminearum</name>
    <dbReference type="NCBI Taxonomy" id="229533"/>
    <lineage>
        <taxon>Eukaryota</taxon>
        <taxon>Fungi</taxon>
        <taxon>Dikarya</taxon>
        <taxon>Ascomycota</taxon>
        <taxon>Pezizomycotina</taxon>
        <taxon>Sordariomycetes</taxon>
        <taxon>Hypocreomycetidae</taxon>
        <taxon>Hypocreales</taxon>
        <taxon>Nectriaceae</taxon>
        <taxon>Fusarium</taxon>
    </lineage>
</organism>
<dbReference type="SUPFAM" id="SSF52540">
    <property type="entry name" value="P-loop containing nucleoside triphosphate hydrolases"/>
    <property type="match status" value="1"/>
</dbReference>
<evidence type="ECO:0000313" key="4">
    <source>
        <dbReference type="EnsemblFungi" id="CEF88866"/>
    </source>
</evidence>
<reference evidence="3 5" key="4">
    <citation type="journal article" date="2015" name="BMC Genomics">
        <title>The completed genome sequence of the pathogenic ascomycete fungus Fusarium graminearum.</title>
        <authorList>
            <person name="King R."/>
            <person name="Urban M."/>
            <person name="Hammond-Kosack M.C."/>
            <person name="Hassani-Pak K."/>
            <person name="Hammond-Kosack K.E."/>
        </authorList>
    </citation>
    <scope>NUCLEOTIDE SEQUENCE [LARGE SCALE GENOMIC DNA]</scope>
    <source>
        <strain evidence="5">ATCC MYA-4620 / CBS 123657 / FGSC 9075 / NRRL 31084 / PH-1</strain>
        <strain evidence="3">PH-1</strain>
    </source>
</reference>
<name>A0A0E0SR03_GIBZE</name>
<dbReference type="VEuPathDB" id="FungiDB:FGRAMPH1_01G16363"/>
<evidence type="ECO:0000313" key="3">
    <source>
        <dbReference type="EMBL" id="CEF88866.1"/>
    </source>
</evidence>
<dbReference type="InterPro" id="IPR011990">
    <property type="entry name" value="TPR-like_helical_dom_sf"/>
</dbReference>
<dbReference type="Pfam" id="PF00931">
    <property type="entry name" value="NB-ARC"/>
    <property type="match status" value="1"/>
</dbReference>
<reference evidence="4 5" key="2">
    <citation type="journal article" date="2010" name="Nature">
        <title>Comparative genomics reveals mobile pathogenicity chromosomes in Fusarium.</title>
        <authorList>
            <person name="Ma L.J."/>
            <person name="van der Does H.C."/>
            <person name="Borkovich K.A."/>
            <person name="Coleman J.J."/>
            <person name="Daboussi M.J."/>
            <person name="Di Pietro A."/>
            <person name="Dufresne M."/>
            <person name="Freitag M."/>
            <person name="Grabherr M."/>
            <person name="Henrissat B."/>
            <person name="Houterman P.M."/>
            <person name="Kang S."/>
            <person name="Shim W.B."/>
            <person name="Woloshuk C."/>
            <person name="Xie X."/>
            <person name="Xu J.R."/>
            <person name="Antoniw J."/>
            <person name="Baker S.E."/>
            <person name="Bluhm B.H."/>
            <person name="Breakspear A."/>
            <person name="Brown D.W."/>
            <person name="Butchko R.A."/>
            <person name="Chapman S."/>
            <person name="Coulson R."/>
            <person name="Coutinho P.M."/>
            <person name="Danchin E.G."/>
            <person name="Diener A."/>
            <person name="Gale L.R."/>
            <person name="Gardiner D.M."/>
            <person name="Goff S."/>
            <person name="Hammond-Kosack K.E."/>
            <person name="Hilburn K."/>
            <person name="Hua-Van A."/>
            <person name="Jonkers W."/>
            <person name="Kazan K."/>
            <person name="Kodira C.D."/>
            <person name="Koehrsen M."/>
            <person name="Kumar L."/>
            <person name="Lee Y.H."/>
            <person name="Li L."/>
            <person name="Manners J.M."/>
            <person name="Miranda-Saavedra D."/>
            <person name="Mukherjee M."/>
            <person name="Park G."/>
            <person name="Park J."/>
            <person name="Park S.Y."/>
            <person name="Proctor R.H."/>
            <person name="Regev A."/>
            <person name="Ruiz-Roldan M.C."/>
            <person name="Sain D."/>
            <person name="Sakthikumar S."/>
            <person name="Sykes S."/>
            <person name="Schwartz D.C."/>
            <person name="Turgeon B.G."/>
            <person name="Wapinski I."/>
            <person name="Yoder O."/>
            <person name="Young S."/>
            <person name="Zeng Q."/>
            <person name="Zhou S."/>
            <person name="Galagan J."/>
            <person name="Cuomo C.A."/>
            <person name="Kistler H.C."/>
            <person name="Rep M."/>
        </authorList>
    </citation>
    <scope>GENOME REANNOTATION</scope>
    <source>
        <strain evidence="5">ATCC MYA-4620 / CBS 123657 / FGSC 9075 / NRRL 31084 / PH-1</strain>
        <strain evidence="4">PH-1 / ATCC MYA-4620 / FGSC 9075 / NRRL 31084</strain>
    </source>
</reference>
<dbReference type="SMART" id="SM00028">
    <property type="entry name" value="TPR"/>
    <property type="match status" value="3"/>
</dbReference>
<evidence type="ECO:0000259" key="2">
    <source>
        <dbReference type="Pfam" id="PF25000"/>
    </source>
</evidence>
<reference key="3">
    <citation type="submission" date="2014-02" db="EMBL/GenBank/DDBJ databases">
        <title>A revised Fusarium graminearum genomic reference sequence using whole shotgun re-sequencing.</title>
        <authorList>
            <person name="King R."/>
            <person name="Urban M."/>
            <person name="Hassani-Pak K."/>
            <person name="Hammond-Kosack K."/>
        </authorList>
    </citation>
    <scope>NUCLEOTIDE SEQUENCE</scope>
    <source>
        <strain>PH-1</strain>
    </source>
</reference>
<proteinExistence type="predicted"/>
<reference evidence="4 5" key="1">
    <citation type="journal article" date="2007" name="Science">
        <title>The Fusarium graminearum genome reveals a link between localized polymorphism and pathogen specialization.</title>
        <authorList>
            <person name="Cuomo C.A."/>
            <person name="Gueldener U."/>
            <person name="Xu J.-R."/>
            <person name="Trail F."/>
            <person name="Turgeon B.G."/>
            <person name="Di Pietro A."/>
            <person name="Walton J.D."/>
            <person name="Ma L.-J."/>
            <person name="Baker S.E."/>
            <person name="Rep M."/>
            <person name="Adam G."/>
            <person name="Antoniw J."/>
            <person name="Baldwin T."/>
            <person name="Calvo S.E."/>
            <person name="Chang Y.-L."/>
            <person name="DeCaprio D."/>
            <person name="Gale L.R."/>
            <person name="Gnerre S."/>
            <person name="Goswami R.S."/>
            <person name="Hammond-Kosack K."/>
            <person name="Harris L.J."/>
            <person name="Hilburn K."/>
            <person name="Kennell J.C."/>
            <person name="Kroken S."/>
            <person name="Magnuson J.K."/>
            <person name="Mannhaupt G."/>
            <person name="Mauceli E.W."/>
            <person name="Mewes H.-W."/>
            <person name="Mitterbauer R."/>
            <person name="Muehlbauer G."/>
            <person name="Muensterkoetter M."/>
            <person name="Nelson D."/>
            <person name="O'Donnell K."/>
            <person name="Ouellet T."/>
            <person name="Qi W."/>
            <person name="Quesneville H."/>
            <person name="Roncero M.I.G."/>
            <person name="Seong K.-Y."/>
            <person name="Tetko I.V."/>
            <person name="Urban M."/>
            <person name="Waalwijk C."/>
            <person name="Ward T.J."/>
            <person name="Yao J."/>
            <person name="Birren B.W."/>
            <person name="Kistler H.C."/>
        </authorList>
    </citation>
    <scope>NUCLEOTIDE SEQUENCE [LARGE SCALE GENOMIC DNA]</scope>
    <source>
        <strain evidence="5">ATCC MYA-4620 / CBS 123657 / FGSC 9075 / NRRL 31084 / PH-1</strain>
        <strain evidence="4">PH-1 / ATCC MYA-4620 / FGSC 9075 / NRRL 31084</strain>
    </source>
</reference>
<dbReference type="InterPro" id="IPR027417">
    <property type="entry name" value="P-loop_NTPase"/>
</dbReference>
<dbReference type="Pfam" id="PF13374">
    <property type="entry name" value="TPR_10"/>
    <property type="match status" value="1"/>
</dbReference>
<evidence type="ECO:0000313" key="5">
    <source>
        <dbReference type="Proteomes" id="UP000070720"/>
    </source>
</evidence>
<dbReference type="AlphaFoldDB" id="A0A0E0SR03"/>
<dbReference type="Gene3D" id="1.25.40.10">
    <property type="entry name" value="Tetratricopeptide repeat domain"/>
    <property type="match status" value="2"/>
</dbReference>
<feature type="domain" description="DUF7779" evidence="2">
    <location>
        <begin position="498"/>
        <end position="593"/>
    </location>
</feature>
<gene>
    <name evidence="3" type="ORF">FGRAMPH1_01T16363</name>
</gene>
<dbReference type="Pfam" id="PF25000">
    <property type="entry name" value="DUF7779"/>
    <property type="match status" value="1"/>
</dbReference>
<reference evidence="4" key="5">
    <citation type="submission" date="2017-01" db="UniProtKB">
        <authorList>
            <consortium name="EnsemblFungi"/>
        </authorList>
    </citation>
    <scope>IDENTIFICATION</scope>
    <source>
        <strain evidence="4">PH-1 / ATCC MYA-4620 / FGSC 9075 / NRRL 31084</strain>
    </source>
</reference>